<protein>
    <submittedName>
        <fullName evidence="1">Uncharacterized protein</fullName>
    </submittedName>
</protein>
<gene>
    <name evidence="1" type="ORF">GA0070564_1011395</name>
</gene>
<accession>A0A1C4VRC1</accession>
<organism evidence="1 2">
    <name type="scientific">Micromonospora mirobrigensis</name>
    <dbReference type="NCBI Taxonomy" id="262898"/>
    <lineage>
        <taxon>Bacteria</taxon>
        <taxon>Bacillati</taxon>
        <taxon>Actinomycetota</taxon>
        <taxon>Actinomycetes</taxon>
        <taxon>Micromonosporales</taxon>
        <taxon>Micromonosporaceae</taxon>
        <taxon>Micromonospora</taxon>
    </lineage>
</organism>
<sequence>MVTPLGYDTVGYLQVMVFDSTGRRAYRSSEVPLLIQPGEVIRRRISEAEAEAEASPSADGTVHGVSIMTAAYKLSFACRSLVD</sequence>
<dbReference type="Proteomes" id="UP000199504">
    <property type="component" value="Unassembled WGS sequence"/>
</dbReference>
<dbReference type="STRING" id="262898.GA0070564_1011395"/>
<evidence type="ECO:0000313" key="1">
    <source>
        <dbReference type="EMBL" id="SCE86527.1"/>
    </source>
</evidence>
<keyword evidence="2" id="KW-1185">Reference proteome</keyword>
<dbReference type="EMBL" id="FMCX01000001">
    <property type="protein sequence ID" value="SCE86527.1"/>
    <property type="molecule type" value="Genomic_DNA"/>
</dbReference>
<evidence type="ECO:0000313" key="2">
    <source>
        <dbReference type="Proteomes" id="UP000199504"/>
    </source>
</evidence>
<reference evidence="2" key="1">
    <citation type="submission" date="2016-06" db="EMBL/GenBank/DDBJ databases">
        <authorList>
            <person name="Varghese N."/>
            <person name="Submissions Spin"/>
        </authorList>
    </citation>
    <scope>NUCLEOTIDE SEQUENCE [LARGE SCALE GENOMIC DNA]</scope>
    <source>
        <strain evidence="2">DSM 44830</strain>
    </source>
</reference>
<dbReference type="AlphaFoldDB" id="A0A1C4VRC1"/>
<name>A0A1C4VRC1_9ACTN</name>
<proteinExistence type="predicted"/>